<proteinExistence type="predicted"/>
<reference evidence="2 3" key="1">
    <citation type="journal article" date="2011" name="Science">
        <title>The Selaginella genome identifies genetic changes associated with the evolution of vascular plants.</title>
        <authorList>
            <person name="Banks J.A."/>
            <person name="Nishiyama T."/>
            <person name="Hasebe M."/>
            <person name="Bowman J.L."/>
            <person name="Gribskov M."/>
            <person name="dePamphilis C."/>
            <person name="Albert V.A."/>
            <person name="Aono N."/>
            <person name="Aoyama T."/>
            <person name="Ambrose B.A."/>
            <person name="Ashton N.W."/>
            <person name="Axtell M.J."/>
            <person name="Barker E."/>
            <person name="Barker M.S."/>
            <person name="Bennetzen J.L."/>
            <person name="Bonawitz N.D."/>
            <person name="Chapple C."/>
            <person name="Cheng C."/>
            <person name="Correa L.G."/>
            <person name="Dacre M."/>
            <person name="DeBarry J."/>
            <person name="Dreyer I."/>
            <person name="Elias M."/>
            <person name="Engstrom E.M."/>
            <person name="Estelle M."/>
            <person name="Feng L."/>
            <person name="Finet C."/>
            <person name="Floyd S.K."/>
            <person name="Frommer W.B."/>
            <person name="Fujita T."/>
            <person name="Gramzow L."/>
            <person name="Gutensohn M."/>
            <person name="Harholt J."/>
            <person name="Hattori M."/>
            <person name="Heyl A."/>
            <person name="Hirai T."/>
            <person name="Hiwatashi Y."/>
            <person name="Ishikawa M."/>
            <person name="Iwata M."/>
            <person name="Karol K.G."/>
            <person name="Koehler B."/>
            <person name="Kolukisaoglu U."/>
            <person name="Kubo M."/>
            <person name="Kurata T."/>
            <person name="Lalonde S."/>
            <person name="Li K."/>
            <person name="Li Y."/>
            <person name="Litt A."/>
            <person name="Lyons E."/>
            <person name="Manning G."/>
            <person name="Maruyama T."/>
            <person name="Michael T.P."/>
            <person name="Mikami K."/>
            <person name="Miyazaki S."/>
            <person name="Morinaga S."/>
            <person name="Murata T."/>
            <person name="Mueller-Roeber B."/>
            <person name="Nelson D.R."/>
            <person name="Obara M."/>
            <person name="Oguri Y."/>
            <person name="Olmstead R.G."/>
            <person name="Onodera N."/>
            <person name="Petersen B.L."/>
            <person name="Pils B."/>
            <person name="Prigge M."/>
            <person name="Rensing S.A."/>
            <person name="Riano-Pachon D.M."/>
            <person name="Roberts A.W."/>
            <person name="Sato Y."/>
            <person name="Scheller H.V."/>
            <person name="Schulz B."/>
            <person name="Schulz C."/>
            <person name="Shakirov E.V."/>
            <person name="Shibagaki N."/>
            <person name="Shinohara N."/>
            <person name="Shippen D.E."/>
            <person name="Soerensen I."/>
            <person name="Sotooka R."/>
            <person name="Sugimoto N."/>
            <person name="Sugita M."/>
            <person name="Sumikawa N."/>
            <person name="Tanurdzic M."/>
            <person name="Theissen G."/>
            <person name="Ulvskov P."/>
            <person name="Wakazuki S."/>
            <person name="Weng J.K."/>
            <person name="Willats W.W."/>
            <person name="Wipf D."/>
            <person name="Wolf P.G."/>
            <person name="Yang L."/>
            <person name="Zimmer A.D."/>
            <person name="Zhu Q."/>
            <person name="Mitros T."/>
            <person name="Hellsten U."/>
            <person name="Loque D."/>
            <person name="Otillar R."/>
            <person name="Salamov A."/>
            <person name="Schmutz J."/>
            <person name="Shapiro H."/>
            <person name="Lindquist E."/>
            <person name="Lucas S."/>
            <person name="Rokhsar D."/>
            <person name="Grigoriev I.V."/>
        </authorList>
    </citation>
    <scope>NUCLEOTIDE SEQUENCE [LARGE SCALE GENOMIC DNA]</scope>
</reference>
<evidence type="ECO:0000313" key="2">
    <source>
        <dbReference type="EMBL" id="EFJ17878.1"/>
    </source>
</evidence>
<organism evidence="3">
    <name type="scientific">Selaginella moellendorffii</name>
    <name type="common">Spikemoss</name>
    <dbReference type="NCBI Taxonomy" id="88036"/>
    <lineage>
        <taxon>Eukaryota</taxon>
        <taxon>Viridiplantae</taxon>
        <taxon>Streptophyta</taxon>
        <taxon>Embryophyta</taxon>
        <taxon>Tracheophyta</taxon>
        <taxon>Lycopodiopsida</taxon>
        <taxon>Selaginellales</taxon>
        <taxon>Selaginellaceae</taxon>
        <taxon>Selaginella</taxon>
    </lineage>
</organism>
<feature type="region of interest" description="Disordered" evidence="1">
    <location>
        <begin position="17"/>
        <end position="147"/>
    </location>
</feature>
<accession>D8SCL9</accession>
<dbReference type="Proteomes" id="UP000001514">
    <property type="component" value="Unassembled WGS sequence"/>
</dbReference>
<dbReference type="KEGG" id="smo:SELMODRAFT_420634"/>
<feature type="compositionally biased region" description="Basic and acidic residues" evidence="1">
    <location>
        <begin position="24"/>
        <end position="35"/>
    </location>
</feature>
<gene>
    <name evidence="2" type="ORF">SELMODRAFT_420634</name>
</gene>
<keyword evidence="3" id="KW-1185">Reference proteome</keyword>
<dbReference type="InParanoid" id="D8SCL9"/>
<evidence type="ECO:0000313" key="3">
    <source>
        <dbReference type="Proteomes" id="UP000001514"/>
    </source>
</evidence>
<evidence type="ECO:0000256" key="1">
    <source>
        <dbReference type="SAM" id="MobiDB-lite"/>
    </source>
</evidence>
<dbReference type="AlphaFoldDB" id="D8SCL9"/>
<dbReference type="HOGENOM" id="CLU_1477531_0_0_1"/>
<sequence>MEVEPNNTGMLEFLSPELLGLEEQEAKAGELKQDACLEQSSSTEEGEEADMQPMLKKKKVKKWERTWSNTGKQQREGKSAGLEAEDDMEDQHPDGPGDPLLRSWDSLSHNRQACRTGRPTAVPGIQETREDHLDEEPQNGNANQRPREALREMDEEFRGFVHGDLSGALARRLLWLTVMAVTI</sequence>
<dbReference type="EMBL" id="GL377612">
    <property type="protein sequence ID" value="EFJ17878.1"/>
    <property type="molecule type" value="Genomic_DNA"/>
</dbReference>
<protein>
    <submittedName>
        <fullName evidence="2">Uncharacterized protein</fullName>
    </submittedName>
</protein>
<dbReference type="Gramene" id="EFJ17878">
    <property type="protein sequence ID" value="EFJ17878"/>
    <property type="gene ID" value="SELMODRAFT_420634"/>
</dbReference>
<name>D8SCL9_SELML</name>